<keyword evidence="4" id="KW-1185">Reference proteome</keyword>
<name>A0A397SZP5_9GLOM</name>
<comment type="caution">
    <text evidence="3">The sequence shown here is derived from an EMBL/GenBank/DDBJ whole genome shotgun (WGS) entry which is preliminary data.</text>
</comment>
<evidence type="ECO:0000313" key="3">
    <source>
        <dbReference type="EMBL" id="RIA88274.1"/>
    </source>
</evidence>
<keyword evidence="2" id="KW-0812">Transmembrane</keyword>
<evidence type="ECO:0000256" key="1">
    <source>
        <dbReference type="SAM" id="MobiDB-lite"/>
    </source>
</evidence>
<feature type="compositionally biased region" description="Basic and acidic residues" evidence="1">
    <location>
        <begin position="95"/>
        <end position="105"/>
    </location>
</feature>
<gene>
    <name evidence="3" type="ORF">C1645_775294</name>
</gene>
<sequence length="152" mass="17721">MNEIQKSTLFNIPAFVIFGFSNNGSKFDIKKYVPRIANFKFTVFKKHALRIANSESTILKSKKFQLTILVVLGILVYHFISSRYIGKDQKTVKGKMHQKDFDDSNVRPVRPQRRKPSKYDPTIDYDELVLQLLSESEEGKEFAEDIKRIMEL</sequence>
<evidence type="ECO:0000256" key="2">
    <source>
        <dbReference type="SAM" id="Phobius"/>
    </source>
</evidence>
<dbReference type="AlphaFoldDB" id="A0A397SZP5"/>
<feature type="transmembrane region" description="Helical" evidence="2">
    <location>
        <begin position="64"/>
        <end position="86"/>
    </location>
</feature>
<dbReference type="EMBL" id="QKYT01000271">
    <property type="protein sequence ID" value="RIA88274.1"/>
    <property type="molecule type" value="Genomic_DNA"/>
</dbReference>
<keyword evidence="2" id="KW-0472">Membrane</keyword>
<protein>
    <submittedName>
        <fullName evidence="3">Uncharacterized protein</fullName>
    </submittedName>
</protein>
<dbReference type="Proteomes" id="UP000265703">
    <property type="component" value="Unassembled WGS sequence"/>
</dbReference>
<organism evidence="3 4">
    <name type="scientific">Glomus cerebriforme</name>
    <dbReference type="NCBI Taxonomy" id="658196"/>
    <lineage>
        <taxon>Eukaryota</taxon>
        <taxon>Fungi</taxon>
        <taxon>Fungi incertae sedis</taxon>
        <taxon>Mucoromycota</taxon>
        <taxon>Glomeromycotina</taxon>
        <taxon>Glomeromycetes</taxon>
        <taxon>Glomerales</taxon>
        <taxon>Glomeraceae</taxon>
        <taxon>Glomus</taxon>
    </lineage>
</organism>
<keyword evidence="2" id="KW-1133">Transmembrane helix</keyword>
<feature type="region of interest" description="Disordered" evidence="1">
    <location>
        <begin position="95"/>
        <end position="120"/>
    </location>
</feature>
<dbReference type="OrthoDB" id="2320469at2759"/>
<reference evidence="3 4" key="1">
    <citation type="submission" date="2018-06" db="EMBL/GenBank/DDBJ databases">
        <title>Comparative genomics reveals the genomic features of Rhizophagus irregularis, R. cerebriforme, R. diaphanum and Gigaspora rosea, and their symbiotic lifestyle signature.</title>
        <authorList>
            <person name="Morin E."/>
            <person name="San Clemente H."/>
            <person name="Chen E.C.H."/>
            <person name="De La Providencia I."/>
            <person name="Hainaut M."/>
            <person name="Kuo A."/>
            <person name="Kohler A."/>
            <person name="Murat C."/>
            <person name="Tang N."/>
            <person name="Roy S."/>
            <person name="Loubradou J."/>
            <person name="Henrissat B."/>
            <person name="Grigoriev I.V."/>
            <person name="Corradi N."/>
            <person name="Roux C."/>
            <person name="Martin F.M."/>
        </authorList>
    </citation>
    <scope>NUCLEOTIDE SEQUENCE [LARGE SCALE GENOMIC DNA]</scope>
    <source>
        <strain evidence="3 4">DAOM 227022</strain>
    </source>
</reference>
<evidence type="ECO:0000313" key="4">
    <source>
        <dbReference type="Proteomes" id="UP000265703"/>
    </source>
</evidence>
<proteinExistence type="predicted"/>
<accession>A0A397SZP5</accession>